<proteinExistence type="predicted"/>
<protein>
    <submittedName>
        <fullName evidence="1">Uncharacterized protein</fullName>
    </submittedName>
</protein>
<sequence length="32" mass="3493">MVIAILAPEMMTMTRAVDDGEATVLHKLVHQA</sequence>
<gene>
    <name evidence="1" type="ORF">RLDS_21545</name>
</gene>
<reference evidence="1 2" key="1">
    <citation type="journal article" date="2013" name="Genome Announc.">
        <title>Draft Genome Sequence of Sphingobium lactosutens Strain DS20T, Isolated from a Hexachlorocyclohexane Dumpsite.</title>
        <authorList>
            <person name="Kumar R."/>
            <person name="Dwivedi V."/>
            <person name="Negi V."/>
            <person name="Khurana J.P."/>
            <person name="Lal R."/>
        </authorList>
    </citation>
    <scope>NUCLEOTIDE SEQUENCE [LARGE SCALE GENOMIC DNA]</scope>
    <source>
        <strain evidence="1 2">DS20</strain>
    </source>
</reference>
<dbReference type="Proteomes" id="UP000015531">
    <property type="component" value="Unassembled WGS sequence"/>
</dbReference>
<evidence type="ECO:0000313" key="2">
    <source>
        <dbReference type="Proteomes" id="UP000015531"/>
    </source>
</evidence>
<dbReference type="AlphaFoldDB" id="T0HHU2"/>
<accession>T0HHU2</accession>
<organism evidence="1 2">
    <name type="scientific">Sphingobium lactosutens DS20</name>
    <dbReference type="NCBI Taxonomy" id="1331060"/>
    <lineage>
        <taxon>Bacteria</taxon>
        <taxon>Pseudomonadati</taxon>
        <taxon>Pseudomonadota</taxon>
        <taxon>Alphaproteobacteria</taxon>
        <taxon>Sphingomonadales</taxon>
        <taxon>Sphingomonadaceae</taxon>
        <taxon>Sphingobium</taxon>
    </lineage>
</organism>
<comment type="caution">
    <text evidence="1">The sequence shown here is derived from an EMBL/GenBank/DDBJ whole genome shotgun (WGS) entry which is preliminary data.</text>
</comment>
<keyword evidence="2" id="KW-1185">Reference proteome</keyword>
<name>T0HHU2_9SPHN</name>
<evidence type="ECO:0000313" key="1">
    <source>
        <dbReference type="EMBL" id="EQB11718.1"/>
    </source>
</evidence>
<dbReference type="EMBL" id="ATDP01000106">
    <property type="protein sequence ID" value="EQB11718.1"/>
    <property type="molecule type" value="Genomic_DNA"/>
</dbReference>